<proteinExistence type="predicted"/>
<reference evidence="1 2" key="1">
    <citation type="submission" date="2024-03" db="EMBL/GenBank/DDBJ databases">
        <authorList>
            <person name="Cao K."/>
        </authorList>
    </citation>
    <scope>NUCLEOTIDE SEQUENCE [LARGE SCALE GENOMIC DNA]</scope>
    <source>
        <strain evidence="1 2">MCCC 1K00696</strain>
    </source>
</reference>
<name>A0ABZ2TSR4_9FLAO</name>
<dbReference type="Gene3D" id="3.40.50.150">
    <property type="entry name" value="Vaccinia Virus protein VP39"/>
    <property type="match status" value="1"/>
</dbReference>
<dbReference type="EMBL" id="CP150496">
    <property type="protein sequence ID" value="WYW56125.1"/>
    <property type="molecule type" value="Genomic_DNA"/>
</dbReference>
<dbReference type="InterPro" id="IPR029063">
    <property type="entry name" value="SAM-dependent_MTases_sf"/>
</dbReference>
<keyword evidence="1" id="KW-0560">Oxidoreductase</keyword>
<dbReference type="Proteomes" id="UP001491088">
    <property type="component" value="Chromosome"/>
</dbReference>
<sequence length="325" mass="37147">MNSNPNFIEIKTETTKLLDPEITQENAKISLDIIHLKLQETTAITGSDFSIENLAAIPTSKGKALGLNYAALCLLDYKRTTLFLQAIYTAIKELQDKKPKKKIKIFYAGCGPYAPFFTLICTLFKPSEIEFSLLDINIASINSTKKIIHAFNLFPYISSIYTADATTIKVPKSVCYNILISETLDAVLYRECYVPILMNLLPQFKKDVILIPENVLLTSSLINTDEPDKEEELLNVIFDVRNSILNNTISDNFNPLKVAISKKTEHYNTLVIDTNVHIYKDYWLKRYDSTLTTPYAYHLEKPFTKQKAVFTYHLDPEIEMKLTFE</sequence>
<keyword evidence="2" id="KW-1185">Reference proteome</keyword>
<protein>
    <submittedName>
        <fullName evidence="1">Phytanoyl-CoA dioxygenase</fullName>
    </submittedName>
</protein>
<gene>
    <name evidence="1" type="ORF">WG950_02455</name>
</gene>
<dbReference type="RefSeq" id="WP_340934001.1">
    <property type="nucleotide sequence ID" value="NZ_CP150496.1"/>
</dbReference>
<keyword evidence="1" id="KW-0223">Dioxygenase</keyword>
<dbReference type="GO" id="GO:0051213">
    <property type="term" value="F:dioxygenase activity"/>
    <property type="evidence" value="ECO:0007669"/>
    <property type="project" value="UniProtKB-KW"/>
</dbReference>
<organism evidence="1 2">
    <name type="scientific">Polaribacter marinaquae</name>
    <dbReference type="NCBI Taxonomy" id="1642819"/>
    <lineage>
        <taxon>Bacteria</taxon>
        <taxon>Pseudomonadati</taxon>
        <taxon>Bacteroidota</taxon>
        <taxon>Flavobacteriia</taxon>
        <taxon>Flavobacteriales</taxon>
        <taxon>Flavobacteriaceae</taxon>
    </lineage>
</organism>
<evidence type="ECO:0000313" key="1">
    <source>
        <dbReference type="EMBL" id="WYW56125.1"/>
    </source>
</evidence>
<evidence type="ECO:0000313" key="2">
    <source>
        <dbReference type="Proteomes" id="UP001491088"/>
    </source>
</evidence>
<accession>A0ABZ2TSR4</accession>